<accession>A0A075R7V8</accession>
<organism evidence="2 3">
    <name type="scientific">Brevibacillus laterosporus LMG 15441</name>
    <dbReference type="NCBI Taxonomy" id="1042163"/>
    <lineage>
        <taxon>Bacteria</taxon>
        <taxon>Bacillati</taxon>
        <taxon>Bacillota</taxon>
        <taxon>Bacilli</taxon>
        <taxon>Bacillales</taxon>
        <taxon>Paenibacillaceae</taxon>
        <taxon>Brevibacillus</taxon>
    </lineage>
</organism>
<dbReference type="KEGG" id="blr:BRLA_c036470"/>
<evidence type="ECO:0000313" key="2">
    <source>
        <dbReference type="EMBL" id="AIG27949.1"/>
    </source>
</evidence>
<dbReference type="STRING" id="1042163.BRLA_c036470"/>
<dbReference type="AlphaFoldDB" id="A0A075R7V8"/>
<reference evidence="2 3" key="1">
    <citation type="journal article" date="2011" name="J. Bacteriol.">
        <title>Genome sequence of Brevibacillus laterosporus LMG 15441, a pathogen of invertebrates.</title>
        <authorList>
            <person name="Djukic M."/>
            <person name="Poehlein A."/>
            <person name="Thurmer A."/>
            <person name="Daniel R."/>
        </authorList>
    </citation>
    <scope>NUCLEOTIDE SEQUENCE [LARGE SCALE GENOMIC DNA]</scope>
    <source>
        <strain evidence="2 3">LMG 15441</strain>
    </source>
</reference>
<dbReference type="Proteomes" id="UP000005850">
    <property type="component" value="Chromosome"/>
</dbReference>
<proteinExistence type="predicted"/>
<keyword evidence="3" id="KW-1185">Reference proteome</keyword>
<feature type="region of interest" description="Disordered" evidence="1">
    <location>
        <begin position="1"/>
        <end position="37"/>
    </location>
</feature>
<evidence type="ECO:0000256" key="1">
    <source>
        <dbReference type="SAM" id="MobiDB-lite"/>
    </source>
</evidence>
<evidence type="ECO:0000313" key="3">
    <source>
        <dbReference type="Proteomes" id="UP000005850"/>
    </source>
</evidence>
<feature type="compositionally biased region" description="Polar residues" evidence="1">
    <location>
        <begin position="1"/>
        <end position="10"/>
    </location>
</feature>
<sequence>MAKSIGQTNEGAVKKTLLKKNNERAESQPLNTTAQENKRTRLEWIESAPLFQAERFEVAGALHAFTDQQVINEEQVRQYVSTFRGGK</sequence>
<dbReference type="EMBL" id="CP007806">
    <property type="protein sequence ID" value="AIG27949.1"/>
    <property type="molecule type" value="Genomic_DNA"/>
</dbReference>
<protein>
    <submittedName>
        <fullName evidence="2">Uncharacterized protein</fullName>
    </submittedName>
</protein>
<dbReference type="RefSeq" id="WP_003336522.1">
    <property type="nucleotide sequence ID" value="NZ_CP007806.1"/>
</dbReference>
<gene>
    <name evidence="2" type="ORF">BRLA_c036470</name>
</gene>
<name>A0A075R7V8_BRELA</name>
<dbReference type="HOGENOM" id="CLU_2477266_0_0_9"/>